<dbReference type="GeneID" id="87618904"/>
<organism evidence="1 2">
    <name type="scientific">Niallia taxi</name>
    <dbReference type="NCBI Taxonomy" id="2499688"/>
    <lineage>
        <taxon>Bacteria</taxon>
        <taxon>Bacillati</taxon>
        <taxon>Bacillota</taxon>
        <taxon>Bacilli</taxon>
        <taxon>Bacillales</taxon>
        <taxon>Bacillaceae</taxon>
        <taxon>Niallia</taxon>
    </lineage>
</organism>
<gene>
    <name evidence="1" type="ORF">EM808_13225</name>
</gene>
<protein>
    <recommendedName>
        <fullName evidence="3">Spore coat protein</fullName>
    </recommendedName>
</protein>
<dbReference type="AlphaFoldDB" id="A0A437KB76"/>
<sequence>MPKNLGIHESLELHELLTFKNACLTKSTTMGTLAKDALLQDILNEDAAQSREAVQALRSLLAQQGGTLI</sequence>
<dbReference type="Proteomes" id="UP000288024">
    <property type="component" value="Unassembled WGS sequence"/>
</dbReference>
<name>A0A437KB76_9BACI</name>
<accession>A0A437KB76</accession>
<keyword evidence="2" id="KW-1185">Reference proteome</keyword>
<proteinExistence type="predicted"/>
<reference evidence="1 2" key="1">
    <citation type="submission" date="2019-01" db="EMBL/GenBank/DDBJ databases">
        <title>Bacillus sp. M5HDSG1-1, whole genome shotgun sequence.</title>
        <authorList>
            <person name="Tuo L."/>
        </authorList>
    </citation>
    <scope>NUCLEOTIDE SEQUENCE [LARGE SCALE GENOMIC DNA]</scope>
    <source>
        <strain evidence="1 2">M5HDSG1-1</strain>
    </source>
</reference>
<dbReference type="EMBL" id="RZTZ01000004">
    <property type="protein sequence ID" value="RVT62716.1"/>
    <property type="molecule type" value="Genomic_DNA"/>
</dbReference>
<dbReference type="RefSeq" id="WP_127738667.1">
    <property type="nucleotide sequence ID" value="NZ_CP102590.1"/>
</dbReference>
<comment type="caution">
    <text evidence="1">The sequence shown here is derived from an EMBL/GenBank/DDBJ whole genome shotgun (WGS) entry which is preliminary data.</text>
</comment>
<evidence type="ECO:0000313" key="2">
    <source>
        <dbReference type="Proteomes" id="UP000288024"/>
    </source>
</evidence>
<evidence type="ECO:0000313" key="1">
    <source>
        <dbReference type="EMBL" id="RVT62716.1"/>
    </source>
</evidence>
<evidence type="ECO:0008006" key="3">
    <source>
        <dbReference type="Google" id="ProtNLM"/>
    </source>
</evidence>